<name>W9HAC8_FUSOX</name>
<organism evidence="1 2">
    <name type="scientific">Fusarium oxysporum NRRL 32931</name>
    <dbReference type="NCBI Taxonomy" id="660029"/>
    <lineage>
        <taxon>Eukaryota</taxon>
        <taxon>Fungi</taxon>
        <taxon>Dikarya</taxon>
        <taxon>Ascomycota</taxon>
        <taxon>Pezizomycotina</taxon>
        <taxon>Sordariomycetes</taxon>
        <taxon>Hypocreomycetidae</taxon>
        <taxon>Hypocreales</taxon>
        <taxon>Nectriaceae</taxon>
        <taxon>Fusarium</taxon>
        <taxon>Fusarium oxysporum species complex</taxon>
    </lineage>
</organism>
<gene>
    <name evidence="1" type="ORF">FOYG_17601</name>
</gene>
<proteinExistence type="predicted"/>
<dbReference type="HOGENOM" id="CLU_3399416_0_0_1"/>
<protein>
    <submittedName>
        <fullName evidence="1">Uncharacterized protein</fullName>
    </submittedName>
</protein>
<reference evidence="1 2" key="1">
    <citation type="submission" date="2011-06" db="EMBL/GenBank/DDBJ databases">
        <title>The Genome Sequence of Fusarium oxysporum FOSC 3-a.</title>
        <authorList>
            <consortium name="The Broad Institute Genome Sequencing Platform"/>
            <person name="Ma L.-J."/>
            <person name="Gale L.R."/>
            <person name="Schwartz D.C."/>
            <person name="Zhou S."/>
            <person name="Corby-Kistler H."/>
            <person name="Young S.K."/>
            <person name="Zeng Q."/>
            <person name="Gargeya S."/>
            <person name="Fitzgerald M."/>
            <person name="Haas B."/>
            <person name="Abouelleil A."/>
            <person name="Alvarado L."/>
            <person name="Arachchi H.M."/>
            <person name="Berlin A."/>
            <person name="Brown A."/>
            <person name="Chapman S.B."/>
            <person name="Chen Z."/>
            <person name="Dunbar C."/>
            <person name="Freedman E."/>
            <person name="Gearin G."/>
            <person name="Gellesch M."/>
            <person name="Goldberg J."/>
            <person name="Griggs A."/>
            <person name="Gujja S."/>
            <person name="Heiman D."/>
            <person name="Howarth C."/>
            <person name="Larson L."/>
            <person name="Lui A."/>
            <person name="MacDonald P.J.P."/>
            <person name="Mehta T."/>
            <person name="Montmayeur A."/>
            <person name="Murphy C."/>
            <person name="Neiman D."/>
            <person name="Pearson M."/>
            <person name="Priest M."/>
            <person name="Roberts A."/>
            <person name="Saif S."/>
            <person name="Shea T."/>
            <person name="Shenoy N."/>
            <person name="Sisk P."/>
            <person name="Stolte C."/>
            <person name="Sykes S."/>
            <person name="Wortman J."/>
            <person name="Nusbaum C."/>
            <person name="Birren B."/>
        </authorList>
    </citation>
    <scope>NUCLEOTIDE SEQUENCE [LARGE SCALE GENOMIC DNA]</scope>
    <source>
        <strain evidence="1 2">FOSC 3-a</strain>
    </source>
</reference>
<accession>W9HAC8</accession>
<evidence type="ECO:0000313" key="2">
    <source>
        <dbReference type="Proteomes" id="UP000030753"/>
    </source>
</evidence>
<dbReference type="EMBL" id="KI928700">
    <property type="protein sequence ID" value="EWY79217.1"/>
    <property type="molecule type" value="Genomic_DNA"/>
</dbReference>
<sequence>MDFSTSRNRVTPSLRQYYKASSCPHDLPSAR</sequence>
<evidence type="ECO:0000313" key="1">
    <source>
        <dbReference type="EMBL" id="EWY79217.1"/>
    </source>
</evidence>
<dbReference type="Proteomes" id="UP000030753">
    <property type="component" value="Unassembled WGS sequence"/>
</dbReference>
<dbReference type="AlphaFoldDB" id="W9HAC8"/>